<dbReference type="Proteomes" id="UP001164250">
    <property type="component" value="Chromosome 12"/>
</dbReference>
<reference evidence="2" key="1">
    <citation type="journal article" date="2023" name="G3 (Bethesda)">
        <title>Genome assembly and association tests identify interacting loci associated with vigor, precocity, and sex in interspecific pistachio rootstocks.</title>
        <authorList>
            <person name="Palmer W."/>
            <person name="Jacygrad E."/>
            <person name="Sagayaradj S."/>
            <person name="Cavanaugh K."/>
            <person name="Han R."/>
            <person name="Bertier L."/>
            <person name="Beede B."/>
            <person name="Kafkas S."/>
            <person name="Golino D."/>
            <person name="Preece J."/>
            <person name="Michelmore R."/>
        </authorList>
    </citation>
    <scope>NUCLEOTIDE SEQUENCE [LARGE SCALE GENOMIC DNA]</scope>
</reference>
<dbReference type="EMBL" id="CM047908">
    <property type="protein sequence ID" value="KAJ0081513.1"/>
    <property type="molecule type" value="Genomic_DNA"/>
</dbReference>
<proteinExistence type="predicted"/>
<accession>A0ACC1A2N5</accession>
<protein>
    <submittedName>
        <fullName evidence="1">Uncharacterized protein</fullName>
    </submittedName>
</protein>
<evidence type="ECO:0000313" key="2">
    <source>
        <dbReference type="Proteomes" id="UP001164250"/>
    </source>
</evidence>
<sequence>MFYSQFILAKKGPLGTIWIAAHLERKLRKNQVADTDIGVSVDSILFPEVPIALRLSSHLLLGVVRIYSRKVNYLFDDCSEALLKIKQAFRSTAVDLPPEESTAPYHSITLPETFDLDDFELPDNDIFQGNYVDHHVSTREQITLQDTMDGVVYSTSQFGLDERFGDGDASQIGLDLDEELLRVTAAGHSAVSNADPQGSVKPLTPWEQDNITEQINETSEAATMNDNANQLLPLSIVTSLKDSGVHAESVEYAEAPSTPGLVQEPNLSCVQEALACDDHLESEDRNSNELVATVSTINPLSKLDLHHADGNAMDWSLQNNSNCDIVQCTLPQENGHHVRDLEVKQAKPLGNSVNSMPMISECSEGTIGALDGSDRIKNMQNAGVSGNVPNMLSVEQRVRSDETAASPSCSHVTSDAQELSHRTCPDSNNELVSEGDLMDCQDVIRTKIQSDAEIADSVPGSASLVIVDAEGHAGQESNDPMTSNKPGDHEEMPSSGTNVLKPCSSHPSQPDMSSPGYGHDNAMATNLQSEDVEPHLSGTSSRDGARVEVQGEECHVTDIMQSEKNQISGPSVCGEIHADNNKSDELLDNVISNHQLENLNNSTISELPEPEKLLSVPEELLDKPTDLLVDSTPEKEALAGKSKKTSESIPDDDDLLSSILVGRRSSVLKLKPTPPAPEVASRKRTRSAPHTSALKRKVLMDDTMVLHGDIIRQQLTNTEDIRRIRKKAPCTCPEILMIQIQFLEDEIFSEPVFTGMSAELMSLHCETHDLSKIRVSETDENHGSSEPAKNADCSFRSNVEEGGEEGSKDPVVHVEGQPAVTSISDHLLGSHDVDAQGGTNAISDAPELETVPNEPLAEVTEMDIDRATVEDAETANCSAVHGIEKSSEIDGPVEIQNIPSEDKTDVVDASLQMDASCITPEQKLDFQPIEDNATLMDANNGKVVGAAEGEDTVAIDSELKARDELPLEGGKVGVSVENEGDGMTDFTANSVVNEDGFLSADLGCDRLDANTNCVNGEEPLIDSTNSVKHDTELKDISLNDGENPIFPDVDHPAAEDRGELEGITVRHDTEFLNVDDDEVVEDHDDGDGCPEDARLLENSGWSSRTRAVAKYLQTLFENEPVHGRKVLALDNLLAGKTRKEASRMFFETLVLKTKDFIQVEQPKALENINIKPRAKLIKSDF</sequence>
<evidence type="ECO:0000313" key="1">
    <source>
        <dbReference type="EMBL" id="KAJ0081513.1"/>
    </source>
</evidence>
<gene>
    <name evidence="1" type="ORF">Patl1_11924</name>
</gene>
<keyword evidence="2" id="KW-1185">Reference proteome</keyword>
<organism evidence="1 2">
    <name type="scientific">Pistacia atlantica</name>
    <dbReference type="NCBI Taxonomy" id="434234"/>
    <lineage>
        <taxon>Eukaryota</taxon>
        <taxon>Viridiplantae</taxon>
        <taxon>Streptophyta</taxon>
        <taxon>Embryophyta</taxon>
        <taxon>Tracheophyta</taxon>
        <taxon>Spermatophyta</taxon>
        <taxon>Magnoliopsida</taxon>
        <taxon>eudicotyledons</taxon>
        <taxon>Gunneridae</taxon>
        <taxon>Pentapetalae</taxon>
        <taxon>rosids</taxon>
        <taxon>malvids</taxon>
        <taxon>Sapindales</taxon>
        <taxon>Anacardiaceae</taxon>
        <taxon>Pistacia</taxon>
    </lineage>
</organism>
<comment type="caution">
    <text evidence="1">The sequence shown here is derived from an EMBL/GenBank/DDBJ whole genome shotgun (WGS) entry which is preliminary data.</text>
</comment>
<name>A0ACC1A2N5_9ROSI</name>